<name>A0ACB9SCH6_9MYRT</name>
<reference evidence="2" key="1">
    <citation type="journal article" date="2023" name="Front. Plant Sci.">
        <title>Chromosomal-level genome assembly of Melastoma candidum provides insights into trichome evolution.</title>
        <authorList>
            <person name="Zhong Y."/>
            <person name="Wu W."/>
            <person name="Sun C."/>
            <person name="Zou P."/>
            <person name="Liu Y."/>
            <person name="Dai S."/>
            <person name="Zhou R."/>
        </authorList>
    </citation>
    <scope>NUCLEOTIDE SEQUENCE [LARGE SCALE GENOMIC DNA]</scope>
</reference>
<accession>A0ACB9SCH6</accession>
<dbReference type="EMBL" id="CM042880">
    <property type="protein sequence ID" value="KAI4389115.1"/>
    <property type="molecule type" value="Genomic_DNA"/>
</dbReference>
<keyword evidence="2" id="KW-1185">Reference proteome</keyword>
<comment type="caution">
    <text evidence="1">The sequence shown here is derived from an EMBL/GenBank/DDBJ whole genome shotgun (WGS) entry which is preliminary data.</text>
</comment>
<sequence length="243" mass="27303">MKRRAQGAKASWAGSPSRLVLRRWALSSPDKIPPPPSQLWSDLVKRAGRLPSWCRRRETSPGLSARPAASPGWLVKRSSEQVVGLDGGLSGSSAIVCADLNCLLDIIYNVRHLVKVEIRPNLVLNAEEQLGIVAGLRDRVAEGQVHSTVRQRWLNGGKFIISNMEEVSNLALEGRNALLEKDYSKFTKLVDRNFDLRRTMFGDECLGDVNIKMGGGSLKYQRLIEIHWQWWPWLHSTCHKKSS</sequence>
<proteinExistence type="predicted"/>
<organism evidence="1 2">
    <name type="scientific">Melastoma candidum</name>
    <dbReference type="NCBI Taxonomy" id="119954"/>
    <lineage>
        <taxon>Eukaryota</taxon>
        <taxon>Viridiplantae</taxon>
        <taxon>Streptophyta</taxon>
        <taxon>Embryophyta</taxon>
        <taxon>Tracheophyta</taxon>
        <taxon>Spermatophyta</taxon>
        <taxon>Magnoliopsida</taxon>
        <taxon>eudicotyledons</taxon>
        <taxon>Gunneridae</taxon>
        <taxon>Pentapetalae</taxon>
        <taxon>rosids</taxon>
        <taxon>malvids</taxon>
        <taxon>Myrtales</taxon>
        <taxon>Melastomataceae</taxon>
        <taxon>Melastomatoideae</taxon>
        <taxon>Melastomateae</taxon>
        <taxon>Melastoma</taxon>
    </lineage>
</organism>
<protein>
    <submittedName>
        <fullName evidence="1">Uncharacterized protein</fullName>
    </submittedName>
</protein>
<gene>
    <name evidence="1" type="ORF">MLD38_001377</name>
</gene>
<evidence type="ECO:0000313" key="1">
    <source>
        <dbReference type="EMBL" id="KAI4389115.1"/>
    </source>
</evidence>
<evidence type="ECO:0000313" key="2">
    <source>
        <dbReference type="Proteomes" id="UP001057402"/>
    </source>
</evidence>
<dbReference type="Proteomes" id="UP001057402">
    <property type="component" value="Chromosome 1"/>
</dbReference>